<organism evidence="1 2">
    <name type="scientific">Mycolicibacterium fortuitum subsp. acetamidolyticum</name>
    <dbReference type="NCBI Taxonomy" id="144550"/>
    <lineage>
        <taxon>Bacteria</taxon>
        <taxon>Bacillati</taxon>
        <taxon>Actinomycetota</taxon>
        <taxon>Actinomycetes</taxon>
        <taxon>Mycobacteriales</taxon>
        <taxon>Mycobacteriaceae</taxon>
        <taxon>Mycolicibacterium</taxon>
    </lineage>
</organism>
<accession>A0A100WMH1</accession>
<dbReference type="EMBL" id="BCSZ01000012">
    <property type="protein sequence ID" value="GAT01243.1"/>
    <property type="molecule type" value="Genomic_DNA"/>
</dbReference>
<sequence>MVTMGKHSQGYDLAGLPEVFVDTMYRSLGHLFGDYPEIFDELVAAVRDGEHTMSGDAALMLGMFGLLDPEGRVRSSVRPVVLAAAQGEGPELVSYSGIAEYRVWERPGPAPVPMTDQEKRDLIVQCLKIADIFDAAFCGRCESRRAEGLNAFYDRTTSGLYLESRYGCPSTLWTPWGSWQFARSVGGRTAMEESRMVSAFMAHLDAELLIPLQQNRFGAFGPVYKLSGIDGEKLPVPGEIRPPATTEEYEAANAEWATLGGPHRAPQSA</sequence>
<dbReference type="Proteomes" id="UP000069705">
    <property type="component" value="Unassembled WGS sequence"/>
</dbReference>
<evidence type="ECO:0000313" key="2">
    <source>
        <dbReference type="Proteomes" id="UP000069705"/>
    </source>
</evidence>
<protein>
    <submittedName>
        <fullName evidence="1">Phosphopentomutase</fullName>
    </submittedName>
</protein>
<reference evidence="2" key="2">
    <citation type="submission" date="2016-02" db="EMBL/GenBank/DDBJ databases">
        <title>Draft genome sequence of five rapidly growing Mycobacterium species.</title>
        <authorList>
            <person name="Katahira K."/>
            <person name="Gotou Y."/>
            <person name="Iida K."/>
            <person name="Ogura Y."/>
            <person name="Hayashi T."/>
        </authorList>
    </citation>
    <scope>NUCLEOTIDE SEQUENCE [LARGE SCALE GENOMIC DNA]</scope>
    <source>
        <strain evidence="2">JCM6368</strain>
    </source>
</reference>
<dbReference type="AlphaFoldDB" id="A0A100WMH1"/>
<reference evidence="1 2" key="1">
    <citation type="journal article" date="2016" name="Genome Announc.">
        <title>Draft Genome Sequences of Five Rapidly Growing Mycobacterium Species, M. thermoresistibile, M. fortuitum subsp. acetamidolyticum, M. canariasense, M. brisbanense, and M. novocastrense.</title>
        <authorList>
            <person name="Katahira K."/>
            <person name="Ogura Y."/>
            <person name="Gotoh Y."/>
            <person name="Hayashi T."/>
        </authorList>
    </citation>
    <scope>NUCLEOTIDE SEQUENCE [LARGE SCALE GENOMIC DNA]</scope>
    <source>
        <strain evidence="1 2">JCM6368</strain>
    </source>
</reference>
<proteinExistence type="predicted"/>
<evidence type="ECO:0000313" key="1">
    <source>
        <dbReference type="EMBL" id="GAT01243.1"/>
    </source>
</evidence>
<comment type="caution">
    <text evidence="1">The sequence shown here is derived from an EMBL/GenBank/DDBJ whole genome shotgun (WGS) entry which is preliminary data.</text>
</comment>
<gene>
    <name evidence="1" type="ORF">RMCFA_1357</name>
</gene>
<name>A0A100WMH1_MYCFO</name>